<protein>
    <submittedName>
        <fullName evidence="1">Uncharacterized protein</fullName>
    </submittedName>
</protein>
<name>A0A8X6YT90_9ARAC</name>
<organism evidence="1 2">
    <name type="scientific">Trichonephila inaurata madagascariensis</name>
    <dbReference type="NCBI Taxonomy" id="2747483"/>
    <lineage>
        <taxon>Eukaryota</taxon>
        <taxon>Metazoa</taxon>
        <taxon>Ecdysozoa</taxon>
        <taxon>Arthropoda</taxon>
        <taxon>Chelicerata</taxon>
        <taxon>Arachnida</taxon>
        <taxon>Araneae</taxon>
        <taxon>Araneomorphae</taxon>
        <taxon>Entelegynae</taxon>
        <taxon>Araneoidea</taxon>
        <taxon>Nephilidae</taxon>
        <taxon>Trichonephila</taxon>
        <taxon>Trichonephila inaurata</taxon>
    </lineage>
</organism>
<evidence type="ECO:0000313" key="1">
    <source>
        <dbReference type="EMBL" id="GFY78008.1"/>
    </source>
</evidence>
<sequence length="109" mass="12427">MPILKDTEASLDIGFEKYIAPEMFTGGHALVKYILDDGRARLRPAELKIECGLVRIVSKPVVFPGHLERVKYFLEDKTIELLEPDLEQNGLLRLEIGNEIQTRKKRAHA</sequence>
<dbReference type="EMBL" id="BMAV01022767">
    <property type="protein sequence ID" value="GFY78008.1"/>
    <property type="molecule type" value="Genomic_DNA"/>
</dbReference>
<dbReference type="Proteomes" id="UP000886998">
    <property type="component" value="Unassembled WGS sequence"/>
</dbReference>
<accession>A0A8X6YT90</accession>
<reference evidence="1" key="1">
    <citation type="submission" date="2020-08" db="EMBL/GenBank/DDBJ databases">
        <title>Multicomponent nature underlies the extraordinary mechanical properties of spider dragline silk.</title>
        <authorList>
            <person name="Kono N."/>
            <person name="Nakamura H."/>
            <person name="Mori M."/>
            <person name="Yoshida Y."/>
            <person name="Ohtoshi R."/>
            <person name="Malay A.D."/>
            <person name="Moran D.A.P."/>
            <person name="Tomita M."/>
            <person name="Numata K."/>
            <person name="Arakawa K."/>
        </authorList>
    </citation>
    <scope>NUCLEOTIDE SEQUENCE</scope>
</reference>
<keyword evidence="2" id="KW-1185">Reference proteome</keyword>
<proteinExistence type="predicted"/>
<comment type="caution">
    <text evidence="1">The sequence shown here is derived from an EMBL/GenBank/DDBJ whole genome shotgun (WGS) entry which is preliminary data.</text>
</comment>
<dbReference type="OrthoDB" id="6427445at2759"/>
<evidence type="ECO:0000313" key="2">
    <source>
        <dbReference type="Proteomes" id="UP000886998"/>
    </source>
</evidence>
<dbReference type="AlphaFoldDB" id="A0A8X6YT90"/>
<gene>
    <name evidence="1" type="ORF">TNIN_282811</name>
</gene>